<gene>
    <name evidence="1" type="ORF">BpHYR1_005742</name>
</gene>
<sequence>MNQNKQKEYSIEDLDNAKKDVFEKKIEHYSSFKFIQHFETITKANWMNSVNILKKRLALGLNIYKIRGNWVNLIHPIRPHPINHKRLFNIFFITQKSMNIKWKNK</sequence>
<dbReference type="EMBL" id="REGN01002174">
    <property type="protein sequence ID" value="RNA29717.1"/>
    <property type="molecule type" value="Genomic_DNA"/>
</dbReference>
<name>A0A3M7S2A8_BRAPC</name>
<proteinExistence type="predicted"/>
<evidence type="ECO:0000313" key="2">
    <source>
        <dbReference type="Proteomes" id="UP000276133"/>
    </source>
</evidence>
<keyword evidence="2" id="KW-1185">Reference proteome</keyword>
<organism evidence="1 2">
    <name type="scientific">Brachionus plicatilis</name>
    <name type="common">Marine rotifer</name>
    <name type="synonym">Brachionus muelleri</name>
    <dbReference type="NCBI Taxonomy" id="10195"/>
    <lineage>
        <taxon>Eukaryota</taxon>
        <taxon>Metazoa</taxon>
        <taxon>Spiralia</taxon>
        <taxon>Gnathifera</taxon>
        <taxon>Rotifera</taxon>
        <taxon>Eurotatoria</taxon>
        <taxon>Monogononta</taxon>
        <taxon>Pseudotrocha</taxon>
        <taxon>Ploima</taxon>
        <taxon>Brachionidae</taxon>
        <taxon>Brachionus</taxon>
    </lineage>
</organism>
<accession>A0A3M7S2A8</accession>
<comment type="caution">
    <text evidence="1">The sequence shown here is derived from an EMBL/GenBank/DDBJ whole genome shotgun (WGS) entry which is preliminary data.</text>
</comment>
<reference evidence="1 2" key="1">
    <citation type="journal article" date="2018" name="Sci. Rep.">
        <title>Genomic signatures of local adaptation to the degree of environmental predictability in rotifers.</title>
        <authorList>
            <person name="Franch-Gras L."/>
            <person name="Hahn C."/>
            <person name="Garcia-Roger E.M."/>
            <person name="Carmona M.J."/>
            <person name="Serra M."/>
            <person name="Gomez A."/>
        </authorList>
    </citation>
    <scope>NUCLEOTIDE SEQUENCE [LARGE SCALE GENOMIC DNA]</scope>
    <source>
        <strain evidence="1">HYR1</strain>
    </source>
</reference>
<evidence type="ECO:0000313" key="1">
    <source>
        <dbReference type="EMBL" id="RNA29717.1"/>
    </source>
</evidence>
<dbReference type="Proteomes" id="UP000276133">
    <property type="component" value="Unassembled WGS sequence"/>
</dbReference>
<protein>
    <submittedName>
        <fullName evidence="1">Uncharacterized protein</fullName>
    </submittedName>
</protein>
<dbReference type="AlphaFoldDB" id="A0A3M7S2A8"/>